<reference evidence="8" key="1">
    <citation type="submission" date="2018-06" db="EMBL/GenBank/DDBJ databases">
        <authorList>
            <person name="Zhirakovskaya E."/>
        </authorList>
    </citation>
    <scope>NUCLEOTIDE SEQUENCE</scope>
</reference>
<dbReference type="GO" id="GO:0020037">
    <property type="term" value="F:heme binding"/>
    <property type="evidence" value="ECO:0007669"/>
    <property type="project" value="TreeGrafter"/>
</dbReference>
<feature type="transmembrane region" description="Helical" evidence="5">
    <location>
        <begin position="427"/>
        <end position="448"/>
    </location>
</feature>
<dbReference type="Gene3D" id="1.10.1130.10">
    <property type="entry name" value="Flavocytochrome C3, Chain A"/>
    <property type="match status" value="1"/>
</dbReference>
<feature type="transmembrane region" description="Helical" evidence="5">
    <location>
        <begin position="612"/>
        <end position="638"/>
    </location>
</feature>
<dbReference type="Pfam" id="PF01292">
    <property type="entry name" value="Ni_hydr_CYTB"/>
    <property type="match status" value="1"/>
</dbReference>
<dbReference type="Pfam" id="PF22113">
    <property type="entry name" value="Mtrc-MtrF_II-IV_dom"/>
    <property type="match status" value="1"/>
</dbReference>
<name>A0A3B1B1Q9_9ZZZZ</name>
<dbReference type="PANTHER" id="PTHR30485">
    <property type="entry name" value="NI/FE-HYDROGENASE 1 B-TYPE CYTOCHROME SUBUNIT"/>
    <property type="match status" value="1"/>
</dbReference>
<evidence type="ECO:0000259" key="6">
    <source>
        <dbReference type="Pfam" id="PF01292"/>
    </source>
</evidence>
<accession>A0A3B1B1Q9</accession>
<dbReference type="AlphaFoldDB" id="A0A3B1B1Q9"/>
<dbReference type="GO" id="GO:0009055">
    <property type="term" value="F:electron transfer activity"/>
    <property type="evidence" value="ECO:0007669"/>
    <property type="project" value="InterPro"/>
</dbReference>
<evidence type="ECO:0000256" key="5">
    <source>
        <dbReference type="SAM" id="Phobius"/>
    </source>
</evidence>
<dbReference type="Gene3D" id="1.20.950.20">
    <property type="entry name" value="Transmembrane di-heme cytochromes, Chain C"/>
    <property type="match status" value="1"/>
</dbReference>
<dbReference type="PANTHER" id="PTHR30485:SF0">
    <property type="entry name" value="NI_FE-HYDROGENASE 1 B-TYPE CYTOCHROME SUBUNIT-RELATED"/>
    <property type="match status" value="1"/>
</dbReference>
<dbReference type="InterPro" id="IPR054337">
    <property type="entry name" value="Mtrc-MtrF-like_dom_II/IV"/>
</dbReference>
<keyword evidence="4 5" id="KW-0472">Membrane</keyword>
<dbReference type="InterPro" id="IPR051542">
    <property type="entry name" value="Hydrogenase_cytochrome"/>
</dbReference>
<dbReference type="InterPro" id="IPR036280">
    <property type="entry name" value="Multihaem_cyt_sf"/>
</dbReference>
<feature type="domain" description="Outer membrane cytochrome MtrC/MtrF-like" evidence="7">
    <location>
        <begin position="68"/>
        <end position="213"/>
    </location>
</feature>
<dbReference type="EMBL" id="UOFZ01000025">
    <property type="protein sequence ID" value="VAX12226.1"/>
    <property type="molecule type" value="Genomic_DNA"/>
</dbReference>
<feature type="transmembrane region" description="Helical" evidence="5">
    <location>
        <begin position="532"/>
        <end position="558"/>
    </location>
</feature>
<evidence type="ECO:0000256" key="3">
    <source>
        <dbReference type="ARBA" id="ARBA00022989"/>
    </source>
</evidence>
<proteinExistence type="predicted"/>
<dbReference type="SUPFAM" id="SSF48695">
    <property type="entry name" value="Multiheme cytochromes"/>
    <property type="match status" value="1"/>
</dbReference>
<evidence type="ECO:0000313" key="8">
    <source>
        <dbReference type="EMBL" id="VAX12226.1"/>
    </source>
</evidence>
<keyword evidence="2 5" id="KW-0812">Transmembrane</keyword>
<feature type="transmembrane region" description="Helical" evidence="5">
    <location>
        <begin position="388"/>
        <end position="407"/>
    </location>
</feature>
<organism evidence="8">
    <name type="scientific">hydrothermal vent metagenome</name>
    <dbReference type="NCBI Taxonomy" id="652676"/>
    <lineage>
        <taxon>unclassified sequences</taxon>
        <taxon>metagenomes</taxon>
        <taxon>ecological metagenomes</taxon>
    </lineage>
</organism>
<dbReference type="InterPro" id="IPR011577">
    <property type="entry name" value="Cyt_b561_bac/Ni-Hgenase"/>
</dbReference>
<sequence length="644" mass="73418">MLNKILALFFLLLPVTSLCAAEFTDQECTECHGVKGFAVPMGEHGESRKRSLDINVSALRDSVHGKLKCVDCHRGIKKLPHRKEKLETVDCVSCHIDSAKTLTDGRDWRGLKKARKKKLSEVVINTERYTHSVHADTRVKNNANCADCHTAHYVYKSSNPKASTYRENSPQMCGECHNRALKEYKRSIHGAALKTPWKGDSATCSDCHSSHEIRKKDSLFAHRVVTKNCGNCHKKEVASYMATTHGQLAWHGNKKVPRCVDCHRGHDTRKIDDPVSKVSTRNRLKTCRECHKDAGAGIVSYKAHGNTHDFKRYPGMFVTGKLMIYIVIAVLIFFYSHSMLWFYREYKSRVFATSTSDSLTVRYRVKPKKKHSEVYFQRYAWYWRVNHWLLAISVMTLVFTGMAVMYADTAWAVAVVKAVGGPGVFGIIHRTAGILFLLAVVGHGVILLSRLLKDKNFKWFGPDSMLPRKKDWEDMKAQFRWFFGKGKPPRLDRFTYWEKFDYWAVYWGAFVIGTSGIILWASPILLRFLPGWVFNIASIAHGVEAFLAVTTLFVVHFFNNHFRPAKFPLDIVMFTGSWDLEEFKEERPQEYERLKASGELEKRLVPPPSRRAVIISHIIGFSLLSIGVSLLVMVLIGFSNSGLT</sequence>
<comment type="subcellular location">
    <subcellularLocation>
        <location evidence="1">Membrane</location>
        <topology evidence="1">Multi-pass membrane protein</topology>
    </subcellularLocation>
</comment>
<evidence type="ECO:0000256" key="4">
    <source>
        <dbReference type="ARBA" id="ARBA00023136"/>
    </source>
</evidence>
<feature type="transmembrane region" description="Helical" evidence="5">
    <location>
        <begin position="503"/>
        <end position="526"/>
    </location>
</feature>
<dbReference type="Gene3D" id="1.10.780.10">
    <property type="entry name" value="Hydroxylamine Oxidoreductase, Chain A, domain 1"/>
    <property type="match status" value="1"/>
</dbReference>
<keyword evidence="3 5" id="KW-1133">Transmembrane helix</keyword>
<feature type="transmembrane region" description="Helical" evidence="5">
    <location>
        <begin position="322"/>
        <end position="343"/>
    </location>
</feature>
<feature type="domain" description="Cytochrome b561 bacterial/Ni-hydrogenase" evidence="6">
    <location>
        <begin position="378"/>
        <end position="557"/>
    </location>
</feature>
<protein>
    <submittedName>
        <fullName evidence="8">Cytochrome c family protein</fullName>
    </submittedName>
</protein>
<evidence type="ECO:0000256" key="1">
    <source>
        <dbReference type="ARBA" id="ARBA00004141"/>
    </source>
</evidence>
<evidence type="ECO:0000256" key="2">
    <source>
        <dbReference type="ARBA" id="ARBA00022692"/>
    </source>
</evidence>
<evidence type="ECO:0000259" key="7">
    <source>
        <dbReference type="Pfam" id="PF22113"/>
    </source>
</evidence>
<gene>
    <name evidence="8" type="ORF">MNBD_GAMMA24-1395</name>
</gene>
<dbReference type="GO" id="GO:0005886">
    <property type="term" value="C:plasma membrane"/>
    <property type="evidence" value="ECO:0007669"/>
    <property type="project" value="TreeGrafter"/>
</dbReference>
<dbReference type="CDD" id="cd08168">
    <property type="entry name" value="Cytochrom_C3"/>
    <property type="match status" value="2"/>
</dbReference>